<proteinExistence type="predicted"/>
<dbReference type="EMBL" id="AAXG02000010">
    <property type="protein sequence ID" value="EDN00809.1"/>
    <property type="molecule type" value="Genomic_DNA"/>
</dbReference>
<comment type="caution">
    <text evidence="1">The sequence shown here is derived from an EMBL/GenBank/DDBJ whole genome shotgun (WGS) entry which is preliminary data.</text>
</comment>
<dbReference type="NCBIfam" id="TIGR03986">
    <property type="entry name" value="TIGR03986 family CRISPR-associated RAMP protein"/>
    <property type="match status" value="1"/>
</dbReference>
<dbReference type="STRING" id="411467.BACCAP_01575"/>
<reference evidence="1 2" key="1">
    <citation type="submission" date="2007-04" db="EMBL/GenBank/DDBJ databases">
        <authorList>
            <person name="Fulton L."/>
            <person name="Clifton S."/>
            <person name="Fulton B."/>
            <person name="Xu J."/>
            <person name="Minx P."/>
            <person name="Pepin K.H."/>
            <person name="Johnson M."/>
            <person name="Thiruvilangam P."/>
            <person name="Bhonagiri V."/>
            <person name="Nash W.E."/>
            <person name="Mardis E.R."/>
            <person name="Wilson R.K."/>
        </authorList>
    </citation>
    <scope>NUCLEOTIDE SEQUENCE [LARGE SCALE GENOMIC DNA]</scope>
    <source>
        <strain evidence="1 2">ATCC 29799</strain>
    </source>
</reference>
<dbReference type="AlphaFoldDB" id="A6NTP6"/>
<name>A6NTP6_9FIRM</name>
<dbReference type="RefSeq" id="WP_006572123.1">
    <property type="nucleotide sequence ID" value="NZ_AAXG02000010.1"/>
</dbReference>
<keyword evidence="2" id="KW-1185">Reference proteome</keyword>
<reference evidence="1 2" key="2">
    <citation type="submission" date="2007-06" db="EMBL/GenBank/DDBJ databases">
        <title>Draft genome sequence of Pseudoflavonifractor capillosus ATCC 29799.</title>
        <authorList>
            <person name="Sudarsanam P."/>
            <person name="Ley R."/>
            <person name="Guruge J."/>
            <person name="Turnbaugh P.J."/>
            <person name="Mahowald M."/>
            <person name="Liep D."/>
            <person name="Gordon J."/>
        </authorList>
    </citation>
    <scope>NUCLEOTIDE SEQUENCE [LARGE SCALE GENOMIC DNA]</scope>
    <source>
        <strain evidence="1 2">ATCC 29799</strain>
    </source>
</reference>
<evidence type="ECO:0000313" key="1">
    <source>
        <dbReference type="EMBL" id="EDN00809.1"/>
    </source>
</evidence>
<dbReference type="eggNOG" id="COG1337">
    <property type="taxonomic scope" value="Bacteria"/>
</dbReference>
<sequence>MEIGEKAHAPYNFVPFSNRIMVRYQSPDELPPHDVWDPALKSGEIHVTLEAQTPVLVSDGRERNTARFFKGADGTYQIPGSTMRGLLRQTMQILGLGHIRVKEDMEDYQIFFRNVAGRSNSIGKALKDYYAGSVMKIRTERVNGKSISNPEAVCGGYLHRKEGAYYIQPTVSPVLRVSRKHKDVAQFEDLTAKSFPVSYRENGQTVLELSKEVHPEWRQGTMLCTGRPVGRVPNGLYLFPEEDLQAESIPISEADVLSYQADWENRKNVLKPKEFWALPREGEAKPVFFLRYEKHTYFGMTKMLRVGCRYPLSHGLPPRHREYTQQSELVLDYPHAMLGYAGENQAYRSRVSVGDFRLEGPGQVLPGIKTVLGGPKASFYPNYVAEGKNYNQEDFRLRGHKLYWHKEQAKADAPANGNEKVAATLYPLDKGSVFHGVIRYRNLHPDELGLLLWCIRLDPGCFHGIGMGKPYGFGRVKATIQRLVEWDAEALYCPEGLAGAAEEPSNPEDAVETYIRTYDRYVSAALNLKKPKKEPSLRGCPEIQDFFYLRSAIRIGEEVGYMAMSDFSMCSALPDVETERKNAAAAAQPEPEPTSMEDMYAALKNKFKGL</sequence>
<organism evidence="1 2">
    <name type="scientific">Pseudoflavonifractor capillosus ATCC 29799</name>
    <dbReference type="NCBI Taxonomy" id="411467"/>
    <lineage>
        <taxon>Bacteria</taxon>
        <taxon>Bacillati</taxon>
        <taxon>Bacillota</taxon>
        <taxon>Clostridia</taxon>
        <taxon>Eubacteriales</taxon>
        <taxon>Oscillospiraceae</taxon>
        <taxon>Pseudoflavonifractor</taxon>
    </lineage>
</organism>
<dbReference type="InterPro" id="IPR023825">
    <property type="entry name" value="CRISPR-assoc_RAMP_BGP1436"/>
</dbReference>
<evidence type="ECO:0000313" key="2">
    <source>
        <dbReference type="Proteomes" id="UP000003639"/>
    </source>
</evidence>
<accession>A6NTP6</accession>
<protein>
    <submittedName>
        <fullName evidence="1">CRISPR-associated protein</fullName>
    </submittedName>
</protein>
<dbReference type="Proteomes" id="UP000003639">
    <property type="component" value="Unassembled WGS sequence"/>
</dbReference>
<dbReference type="OrthoDB" id="5362408at2"/>
<gene>
    <name evidence="1" type="ORF">BACCAP_01575</name>
</gene>